<evidence type="ECO:0000313" key="2">
    <source>
        <dbReference type="Proteomes" id="UP000183945"/>
    </source>
</evidence>
<organism evidence="1 2">
    <name type="scientific">Salegentibacter echinorum</name>
    <dbReference type="NCBI Taxonomy" id="1073325"/>
    <lineage>
        <taxon>Bacteria</taxon>
        <taxon>Pseudomonadati</taxon>
        <taxon>Bacteroidota</taxon>
        <taxon>Flavobacteriia</taxon>
        <taxon>Flavobacteriales</taxon>
        <taxon>Flavobacteriaceae</taxon>
        <taxon>Salegentibacter</taxon>
    </lineage>
</organism>
<dbReference type="AlphaFoldDB" id="A0A1M5LT24"/>
<proteinExistence type="predicted"/>
<reference evidence="2" key="1">
    <citation type="submission" date="2016-11" db="EMBL/GenBank/DDBJ databases">
        <authorList>
            <person name="Varghese N."/>
            <person name="Submissions S."/>
        </authorList>
    </citation>
    <scope>NUCLEOTIDE SEQUENCE [LARGE SCALE GENOMIC DNA]</scope>
    <source>
        <strain evidence="2">DSM 24579</strain>
    </source>
</reference>
<evidence type="ECO:0000313" key="1">
    <source>
        <dbReference type="EMBL" id="SHG68274.1"/>
    </source>
</evidence>
<dbReference type="RefSeq" id="WP_072881741.1">
    <property type="nucleotide sequence ID" value="NZ_FQVT01000022.1"/>
</dbReference>
<name>A0A1M5LT24_SALEC</name>
<sequence length="197" mass="23106">MTKEQVLIEMDECLDCGSVSGFEEQFENLLKIYNDEEVSLILAQYLMEKYMRFKADGLASYMEAAIRMRPNLAMINHPENPLFKLAIIRGSKDLYDCYMEEAVFPFLSNVVEDEHQDHYYELLSVAEKMDEMIFQNYEPRIKGLHYNSGVKGIERQDRISISQEDYAIIENTMEAYNSIVGRKEILEDLNKRIEQID</sequence>
<dbReference type="Proteomes" id="UP000183945">
    <property type="component" value="Unassembled WGS sequence"/>
</dbReference>
<dbReference type="OrthoDB" id="1433355at2"/>
<gene>
    <name evidence="1" type="ORF">SAMN05444483_1226</name>
</gene>
<dbReference type="EMBL" id="FQVT01000022">
    <property type="protein sequence ID" value="SHG68274.1"/>
    <property type="molecule type" value="Genomic_DNA"/>
</dbReference>
<dbReference type="STRING" id="1073325.SAMN05444483_1226"/>
<keyword evidence="2" id="KW-1185">Reference proteome</keyword>
<accession>A0A1M5LT24</accession>
<protein>
    <submittedName>
        <fullName evidence="1">Uncharacterized protein</fullName>
    </submittedName>
</protein>